<feature type="domain" description="Polymerase nucleotidyl transferase" evidence="1">
    <location>
        <begin position="18"/>
        <end position="85"/>
    </location>
</feature>
<evidence type="ECO:0000313" key="2">
    <source>
        <dbReference type="EMBL" id="RLE11802.1"/>
    </source>
</evidence>
<gene>
    <name evidence="2" type="ORF">DRJ04_07350</name>
</gene>
<reference evidence="2 3" key="1">
    <citation type="submission" date="2018-06" db="EMBL/GenBank/DDBJ databases">
        <title>Extensive metabolic versatility and redundancy in microbially diverse, dynamic hydrothermal sediments.</title>
        <authorList>
            <person name="Dombrowski N."/>
            <person name="Teske A."/>
            <person name="Baker B.J."/>
        </authorList>
    </citation>
    <scope>NUCLEOTIDE SEQUENCE [LARGE SCALE GENOMIC DNA]</scope>
    <source>
        <strain evidence="2">B3_G15</strain>
    </source>
</reference>
<dbReference type="InterPro" id="IPR052548">
    <property type="entry name" value="Type_VII_TA_antitoxin"/>
</dbReference>
<dbReference type="AlphaFoldDB" id="A0A662DCF4"/>
<dbReference type="PANTHER" id="PTHR33933">
    <property type="entry name" value="NUCLEOTIDYLTRANSFERASE"/>
    <property type="match status" value="1"/>
</dbReference>
<dbReference type="InterPro" id="IPR043519">
    <property type="entry name" value="NT_sf"/>
</dbReference>
<sequence length="114" mass="13286">MKTLEQLNLKENEKKALTELKERILKKFPDAEIILYGSKVRGDADEESDIDVLVLLREKVNTSIEEEIFNLSYNIELEYDVVFGILVHEKDFWSSELAHAMPLHWNIDKEGIPI</sequence>
<evidence type="ECO:0000313" key="3">
    <source>
        <dbReference type="Proteomes" id="UP000280417"/>
    </source>
</evidence>
<dbReference type="Proteomes" id="UP000280417">
    <property type="component" value="Unassembled WGS sequence"/>
</dbReference>
<dbReference type="InterPro" id="IPR002934">
    <property type="entry name" value="Polymerase_NTP_transf_dom"/>
</dbReference>
<name>A0A662DCF4_UNCAE</name>
<accession>A0A662DCF4</accession>
<organism evidence="2 3">
    <name type="scientific">Aerophobetes bacterium</name>
    <dbReference type="NCBI Taxonomy" id="2030807"/>
    <lineage>
        <taxon>Bacteria</taxon>
        <taxon>Candidatus Aerophobota</taxon>
    </lineage>
</organism>
<protein>
    <recommendedName>
        <fullName evidence="1">Polymerase nucleotidyl transferase domain-containing protein</fullName>
    </recommendedName>
</protein>
<dbReference type="Pfam" id="PF01909">
    <property type="entry name" value="NTP_transf_2"/>
    <property type="match status" value="1"/>
</dbReference>
<dbReference type="PANTHER" id="PTHR33933:SF1">
    <property type="entry name" value="PROTEIN ADENYLYLTRANSFERASE MNTA-RELATED"/>
    <property type="match status" value="1"/>
</dbReference>
<evidence type="ECO:0000259" key="1">
    <source>
        <dbReference type="Pfam" id="PF01909"/>
    </source>
</evidence>
<dbReference type="Gene3D" id="3.30.460.10">
    <property type="entry name" value="Beta Polymerase, domain 2"/>
    <property type="match status" value="1"/>
</dbReference>
<dbReference type="CDD" id="cd05403">
    <property type="entry name" value="NT_KNTase_like"/>
    <property type="match status" value="1"/>
</dbReference>
<dbReference type="SUPFAM" id="SSF81301">
    <property type="entry name" value="Nucleotidyltransferase"/>
    <property type="match status" value="1"/>
</dbReference>
<comment type="caution">
    <text evidence="2">The sequence shown here is derived from an EMBL/GenBank/DDBJ whole genome shotgun (WGS) entry which is preliminary data.</text>
</comment>
<dbReference type="EMBL" id="QMQA01000218">
    <property type="protein sequence ID" value="RLE11802.1"/>
    <property type="molecule type" value="Genomic_DNA"/>
</dbReference>
<proteinExistence type="predicted"/>
<dbReference type="GO" id="GO:0016779">
    <property type="term" value="F:nucleotidyltransferase activity"/>
    <property type="evidence" value="ECO:0007669"/>
    <property type="project" value="InterPro"/>
</dbReference>